<proteinExistence type="predicted"/>
<organism evidence="2 3">
    <name type="scientific">Pseudomonas fluorescens</name>
    <dbReference type="NCBI Taxonomy" id="294"/>
    <lineage>
        <taxon>Bacteria</taxon>
        <taxon>Pseudomonadati</taxon>
        <taxon>Pseudomonadota</taxon>
        <taxon>Gammaproteobacteria</taxon>
        <taxon>Pseudomonadales</taxon>
        <taxon>Pseudomonadaceae</taxon>
        <taxon>Pseudomonas</taxon>
    </lineage>
</organism>
<gene>
    <name evidence="2" type="ORF">PS685_05275</name>
</gene>
<protein>
    <submittedName>
        <fullName evidence="2">Uncharacterized protein</fullName>
    </submittedName>
</protein>
<evidence type="ECO:0000313" key="2">
    <source>
        <dbReference type="EMBL" id="VVN75485.1"/>
    </source>
</evidence>
<dbReference type="Proteomes" id="UP000326437">
    <property type="component" value="Unassembled WGS sequence"/>
</dbReference>
<evidence type="ECO:0000256" key="1">
    <source>
        <dbReference type="SAM" id="MobiDB-lite"/>
    </source>
</evidence>
<evidence type="ECO:0000313" key="3">
    <source>
        <dbReference type="Proteomes" id="UP000326437"/>
    </source>
</evidence>
<accession>A0A5E7AB33</accession>
<name>A0A5E7AB33_PSEFL</name>
<dbReference type="EMBL" id="CABVHO010000345">
    <property type="protein sequence ID" value="VVN75485.1"/>
    <property type="molecule type" value="Genomic_DNA"/>
</dbReference>
<reference evidence="2 3" key="1">
    <citation type="submission" date="2019-09" db="EMBL/GenBank/DDBJ databases">
        <authorList>
            <person name="Chandra G."/>
            <person name="Truman W A."/>
        </authorList>
    </citation>
    <scope>NUCLEOTIDE SEQUENCE [LARGE SCALE GENOMIC DNA]</scope>
    <source>
        <strain evidence="2">PS685</strain>
    </source>
</reference>
<feature type="region of interest" description="Disordered" evidence="1">
    <location>
        <begin position="163"/>
        <end position="183"/>
    </location>
</feature>
<sequence>MQARRDGKALLGQFDRRLEQLVPWQAAVFLMSQFQCAQHPWRAHRTTTDLCLSERHRLAVGLQEKLLGGAGRCGFAAVVSAHGLAIPKHDQRTTADARGLRLYQRQHGLHRNGRIDRRTTPAQHLPPGFCRQGIGRCRHVFRGVPGLQVGAVARGGFRCDRQRRGGRSIARGKDRSGGNQRQR</sequence>
<dbReference type="AlphaFoldDB" id="A0A5E7AB33"/>